<dbReference type="PANTHER" id="PTHR30250:SF28">
    <property type="entry name" value="POLYSACCHARIDE BIOSYNTHESIS PROTEIN"/>
    <property type="match status" value="1"/>
</dbReference>
<keyword evidence="5 6" id="KW-0472">Membrane</keyword>
<feature type="transmembrane region" description="Helical" evidence="6">
    <location>
        <begin position="334"/>
        <end position="354"/>
    </location>
</feature>
<proteinExistence type="predicted"/>
<sequence length="419" mass="47385">MITSLKVLKQISPEQKFMASVIIVNGGNYLYNLLLGRILGPEQFADAALLITFLLVLSFIAMTFQLSTAKFSVIFENGIFNNFINIIHKYAAITGIVFGFLIITFAGQLQQLFNTQTSLMFILFGIGVPLYFVMSVNRGFFQGIKKFDKLAITYQGEMISRLLLTLALIYIVNLQSSILVALGIALSFVFGLFPFHSEGVQPFKKYQLPIAENKYILKFFILTAFYELSQIIINNSDILLVKHYFDTYNAGLYASLALIGRVVYFVAWMFVMLLLPKVVQRQKDGLSSASILFKYVFYITLLSTSIVIGCYFFPEFVINIMFGKQYISMAPLLWKYAIATSLFAISNIFAYYFLSLDQYIPVIISSLLGILQVVLIILFHDSLLQVVIMQIVAMGILLIFQLLFFAGYQKIAAKHLTKG</sequence>
<feature type="transmembrane region" description="Helical" evidence="6">
    <location>
        <begin position="17"/>
        <end position="35"/>
    </location>
</feature>
<evidence type="ECO:0000313" key="7">
    <source>
        <dbReference type="EMBL" id="SHJ62925.1"/>
    </source>
</evidence>
<feature type="transmembrane region" description="Helical" evidence="6">
    <location>
        <begin position="359"/>
        <end position="380"/>
    </location>
</feature>
<keyword evidence="8" id="KW-1185">Reference proteome</keyword>
<keyword evidence="2" id="KW-1003">Cell membrane</keyword>
<gene>
    <name evidence="7" type="ORF">SAMN04488508_11285</name>
</gene>
<evidence type="ECO:0000256" key="4">
    <source>
        <dbReference type="ARBA" id="ARBA00022989"/>
    </source>
</evidence>
<dbReference type="Pfam" id="PF13440">
    <property type="entry name" value="Polysacc_synt_3"/>
    <property type="match status" value="1"/>
</dbReference>
<feature type="transmembrane region" description="Helical" evidence="6">
    <location>
        <begin position="253"/>
        <end position="275"/>
    </location>
</feature>
<organism evidence="7 8">
    <name type="scientific">Aquimarina spongiae</name>
    <dbReference type="NCBI Taxonomy" id="570521"/>
    <lineage>
        <taxon>Bacteria</taxon>
        <taxon>Pseudomonadati</taxon>
        <taxon>Bacteroidota</taxon>
        <taxon>Flavobacteriia</taxon>
        <taxon>Flavobacteriales</taxon>
        <taxon>Flavobacteriaceae</taxon>
        <taxon>Aquimarina</taxon>
    </lineage>
</organism>
<evidence type="ECO:0000256" key="2">
    <source>
        <dbReference type="ARBA" id="ARBA00022475"/>
    </source>
</evidence>
<dbReference type="STRING" id="570521.SAMN04488508_11285"/>
<evidence type="ECO:0000256" key="6">
    <source>
        <dbReference type="SAM" id="Phobius"/>
    </source>
</evidence>
<feature type="transmembrane region" description="Helical" evidence="6">
    <location>
        <begin position="295"/>
        <end position="314"/>
    </location>
</feature>
<feature type="transmembrane region" description="Helical" evidence="6">
    <location>
        <begin position="87"/>
        <end position="107"/>
    </location>
</feature>
<protein>
    <submittedName>
        <fullName evidence="7">Membrane protein involved in the export of O-antigen and teichoic acid</fullName>
    </submittedName>
</protein>
<feature type="transmembrane region" description="Helical" evidence="6">
    <location>
        <begin position="386"/>
        <end position="408"/>
    </location>
</feature>
<feature type="transmembrane region" description="Helical" evidence="6">
    <location>
        <begin position="47"/>
        <end position="66"/>
    </location>
</feature>
<reference evidence="8" key="1">
    <citation type="submission" date="2016-11" db="EMBL/GenBank/DDBJ databases">
        <authorList>
            <person name="Varghese N."/>
            <person name="Submissions S."/>
        </authorList>
    </citation>
    <scope>NUCLEOTIDE SEQUENCE [LARGE SCALE GENOMIC DNA]</scope>
    <source>
        <strain evidence="8">DSM 22623</strain>
    </source>
</reference>
<dbReference type="GO" id="GO:0005886">
    <property type="term" value="C:plasma membrane"/>
    <property type="evidence" value="ECO:0007669"/>
    <property type="project" value="UniProtKB-SubCell"/>
</dbReference>
<comment type="subcellular location">
    <subcellularLocation>
        <location evidence="1">Cell membrane</location>
        <topology evidence="1">Multi-pass membrane protein</topology>
    </subcellularLocation>
</comment>
<feature type="transmembrane region" description="Helical" evidence="6">
    <location>
        <begin position="119"/>
        <end position="140"/>
    </location>
</feature>
<dbReference type="Proteomes" id="UP000184432">
    <property type="component" value="Unassembled WGS sequence"/>
</dbReference>
<evidence type="ECO:0000256" key="5">
    <source>
        <dbReference type="ARBA" id="ARBA00023136"/>
    </source>
</evidence>
<keyword evidence="3 6" id="KW-0812">Transmembrane</keyword>
<evidence type="ECO:0000313" key="8">
    <source>
        <dbReference type="Proteomes" id="UP000184432"/>
    </source>
</evidence>
<dbReference type="AlphaFoldDB" id="A0A1M6KVC5"/>
<dbReference type="PANTHER" id="PTHR30250">
    <property type="entry name" value="PST FAMILY PREDICTED COLANIC ACID TRANSPORTER"/>
    <property type="match status" value="1"/>
</dbReference>
<name>A0A1M6KVC5_9FLAO</name>
<evidence type="ECO:0000256" key="1">
    <source>
        <dbReference type="ARBA" id="ARBA00004651"/>
    </source>
</evidence>
<evidence type="ECO:0000256" key="3">
    <source>
        <dbReference type="ARBA" id="ARBA00022692"/>
    </source>
</evidence>
<accession>A0A1M6KVC5</accession>
<dbReference type="InterPro" id="IPR050833">
    <property type="entry name" value="Poly_Biosynth_Transport"/>
</dbReference>
<dbReference type="RefSeq" id="WP_073321398.1">
    <property type="nucleotide sequence ID" value="NZ_FQYP01000012.1"/>
</dbReference>
<dbReference type="EMBL" id="FQYP01000012">
    <property type="protein sequence ID" value="SHJ62925.1"/>
    <property type="molecule type" value="Genomic_DNA"/>
</dbReference>
<keyword evidence="4 6" id="KW-1133">Transmembrane helix</keyword>